<feature type="compositionally biased region" description="Basic and acidic residues" evidence="1">
    <location>
        <begin position="104"/>
        <end position="119"/>
    </location>
</feature>
<dbReference type="InParanoid" id="Q5BAN0"/>
<accession>C8VNQ7</accession>
<dbReference type="VEuPathDB" id="FungiDB:AN2400"/>
<protein>
    <submittedName>
        <fullName evidence="2">Uncharacterized protein</fullName>
    </submittedName>
</protein>
<feature type="region of interest" description="Disordered" evidence="1">
    <location>
        <begin position="319"/>
        <end position="341"/>
    </location>
</feature>
<dbReference type="EMBL" id="BN001307">
    <property type="protein sequence ID" value="CBF86766.1"/>
    <property type="molecule type" value="Genomic_DNA"/>
</dbReference>
<gene>
    <name evidence="2" type="ORF">ANIA_02400</name>
</gene>
<dbReference type="RefSeq" id="XP_660004.1">
    <property type="nucleotide sequence ID" value="XM_654912.1"/>
</dbReference>
<dbReference type="KEGG" id="ani:ANIA_02400"/>
<reference evidence="3" key="2">
    <citation type="journal article" date="2009" name="Fungal Genet. Biol.">
        <title>The 2008 update of the Aspergillus nidulans genome annotation: a community effort.</title>
        <authorList>
            <person name="Wortman J.R."/>
            <person name="Gilsenan J.M."/>
            <person name="Joardar V."/>
            <person name="Deegan J."/>
            <person name="Clutterbuck J."/>
            <person name="Andersen M.R."/>
            <person name="Archer D."/>
            <person name="Bencina M."/>
            <person name="Braus G."/>
            <person name="Coutinho P."/>
            <person name="von Dohren H."/>
            <person name="Doonan J."/>
            <person name="Driessen A.J."/>
            <person name="Durek P."/>
            <person name="Espeso E."/>
            <person name="Fekete E."/>
            <person name="Flipphi M."/>
            <person name="Estrada C.G."/>
            <person name="Geysens S."/>
            <person name="Goldman G."/>
            <person name="de Groot P.W."/>
            <person name="Hansen K."/>
            <person name="Harris S.D."/>
            <person name="Heinekamp T."/>
            <person name="Helmstaedt K."/>
            <person name="Henrissat B."/>
            <person name="Hofmann G."/>
            <person name="Homan T."/>
            <person name="Horio T."/>
            <person name="Horiuchi H."/>
            <person name="James S."/>
            <person name="Jones M."/>
            <person name="Karaffa L."/>
            <person name="Karanyi Z."/>
            <person name="Kato M."/>
            <person name="Keller N."/>
            <person name="Kelly D.E."/>
            <person name="Kiel J.A."/>
            <person name="Kim J.M."/>
            <person name="van der Klei I.J."/>
            <person name="Klis F.M."/>
            <person name="Kovalchuk A."/>
            <person name="Krasevec N."/>
            <person name="Kubicek C.P."/>
            <person name="Liu B."/>
            <person name="Maccabe A."/>
            <person name="Meyer V."/>
            <person name="Mirabito P."/>
            <person name="Miskei M."/>
            <person name="Mos M."/>
            <person name="Mullins J."/>
            <person name="Nelson D.R."/>
            <person name="Nielsen J."/>
            <person name="Oakley B.R."/>
            <person name="Osmani S.A."/>
            <person name="Pakula T."/>
            <person name="Paszewski A."/>
            <person name="Paulsen I."/>
            <person name="Pilsyk S."/>
            <person name="Pocsi I."/>
            <person name="Punt P.J."/>
            <person name="Ram A.F."/>
            <person name="Ren Q."/>
            <person name="Robellet X."/>
            <person name="Robson G."/>
            <person name="Seiboth B."/>
            <person name="van Solingen P."/>
            <person name="Specht T."/>
            <person name="Sun J."/>
            <person name="Taheri-Talesh N."/>
            <person name="Takeshita N."/>
            <person name="Ussery D."/>
            <person name="vanKuyk P.A."/>
            <person name="Visser H."/>
            <person name="van de Vondervoort P.J."/>
            <person name="de Vries R.P."/>
            <person name="Walton J."/>
            <person name="Xiang X."/>
            <person name="Xiong Y."/>
            <person name="Zeng A.P."/>
            <person name="Brandt B.W."/>
            <person name="Cornell M.J."/>
            <person name="van den Hondel C.A."/>
            <person name="Visser J."/>
            <person name="Oliver S.G."/>
            <person name="Turner G."/>
        </authorList>
    </citation>
    <scope>GENOME REANNOTATION</scope>
    <source>
        <strain evidence="3">FGSC A4 / ATCC 38163 / CBS 112.46 / NRRL 194 / M139</strain>
    </source>
</reference>
<feature type="compositionally biased region" description="Low complexity" evidence="1">
    <location>
        <begin position="319"/>
        <end position="328"/>
    </location>
</feature>
<organism evidence="2 3">
    <name type="scientific">Emericella nidulans (strain FGSC A4 / ATCC 38163 / CBS 112.46 / NRRL 194 / M139)</name>
    <name type="common">Aspergillus nidulans</name>
    <dbReference type="NCBI Taxonomy" id="227321"/>
    <lineage>
        <taxon>Eukaryota</taxon>
        <taxon>Fungi</taxon>
        <taxon>Dikarya</taxon>
        <taxon>Ascomycota</taxon>
        <taxon>Pezizomycotina</taxon>
        <taxon>Eurotiomycetes</taxon>
        <taxon>Eurotiomycetidae</taxon>
        <taxon>Eurotiales</taxon>
        <taxon>Aspergillaceae</taxon>
        <taxon>Aspergillus</taxon>
        <taxon>Aspergillus subgen. Nidulantes</taxon>
    </lineage>
</organism>
<dbReference type="HOGENOM" id="CLU_813878_0_0_1"/>
<evidence type="ECO:0000313" key="2">
    <source>
        <dbReference type="EMBL" id="CBF86766.1"/>
    </source>
</evidence>
<keyword evidence="3" id="KW-1185">Reference proteome</keyword>
<sequence>MSPSSQTFNNLYLIVSHGFCSARGYHGNDDKQLLAVINQSLRFDNWARVALFASDETGNVHLCPTLCNDVDAREDIRRVMDRLGNEMNKYGETLMQMRAAAQRADLERQEQEHRRREQQHQGQQQRSVLSGPNAQNGQDAQSGENEAPGQTGESGENGQAGQMSQAPQASQDGQNDEVEQAEQAGQDAAQGQGEEPQGRRQTLRHRIRRVRWASPLSWGSRTPPPTPQDVRDQRSSQRDSQHLRENGEEQVAASTRTSAGARASTTGTPDTATLQAVSEEEGALYRAIERALDELYDICPVGPLLHDDDGDVPMQDGNAVNGNAGMNGDESIGDCVGNGEL</sequence>
<feature type="compositionally biased region" description="Polar residues" evidence="1">
    <location>
        <begin position="151"/>
        <end position="173"/>
    </location>
</feature>
<dbReference type="AlphaFoldDB" id="Q5BAN0"/>
<feature type="compositionally biased region" description="Basic residues" evidence="1">
    <location>
        <begin position="201"/>
        <end position="211"/>
    </location>
</feature>
<evidence type="ECO:0000256" key="1">
    <source>
        <dbReference type="SAM" id="MobiDB-lite"/>
    </source>
</evidence>
<reference evidence="3" key="1">
    <citation type="journal article" date="2005" name="Nature">
        <title>Sequencing of Aspergillus nidulans and comparative analysis with A. fumigatus and A. oryzae.</title>
        <authorList>
            <person name="Galagan J.E."/>
            <person name="Calvo S.E."/>
            <person name="Cuomo C."/>
            <person name="Ma L.J."/>
            <person name="Wortman J.R."/>
            <person name="Batzoglou S."/>
            <person name="Lee S.I."/>
            <person name="Basturkmen M."/>
            <person name="Spevak C.C."/>
            <person name="Clutterbuck J."/>
            <person name="Kapitonov V."/>
            <person name="Jurka J."/>
            <person name="Scazzocchio C."/>
            <person name="Farman M."/>
            <person name="Butler J."/>
            <person name="Purcell S."/>
            <person name="Harris S."/>
            <person name="Braus G.H."/>
            <person name="Draht O."/>
            <person name="Busch S."/>
            <person name="D'Enfert C."/>
            <person name="Bouchier C."/>
            <person name="Goldman G.H."/>
            <person name="Bell-Pedersen D."/>
            <person name="Griffiths-Jones S."/>
            <person name="Doonan J.H."/>
            <person name="Yu J."/>
            <person name="Vienken K."/>
            <person name="Pain A."/>
            <person name="Freitag M."/>
            <person name="Selker E.U."/>
            <person name="Archer D.B."/>
            <person name="Penalva M.A."/>
            <person name="Oakley B.R."/>
            <person name="Momany M."/>
            <person name="Tanaka T."/>
            <person name="Kumagai T."/>
            <person name="Asai K."/>
            <person name="Machida M."/>
            <person name="Nierman W.C."/>
            <person name="Denning D.W."/>
            <person name="Caddick M."/>
            <person name="Hynes M."/>
            <person name="Paoletti M."/>
            <person name="Fischer R."/>
            <person name="Miller B."/>
            <person name="Dyer P."/>
            <person name="Sachs M.S."/>
            <person name="Osmani S.A."/>
            <person name="Birren B.W."/>
        </authorList>
    </citation>
    <scope>NUCLEOTIDE SEQUENCE [LARGE SCALE GENOMIC DNA]</scope>
    <source>
        <strain evidence="3">FGSC A4 / ATCC 38163 / CBS 112.46 / NRRL 194 / M139</strain>
    </source>
</reference>
<proteinExistence type="predicted"/>
<evidence type="ECO:0000313" key="3">
    <source>
        <dbReference type="Proteomes" id="UP000000560"/>
    </source>
</evidence>
<accession>Q5BAN0</accession>
<feature type="compositionally biased region" description="Polar residues" evidence="1">
    <location>
        <begin position="127"/>
        <end position="144"/>
    </location>
</feature>
<dbReference type="Proteomes" id="UP000000560">
    <property type="component" value="Chromosome VII"/>
</dbReference>
<name>Q5BAN0_EMENI</name>
<dbReference type="GeneID" id="2875028"/>
<feature type="compositionally biased region" description="Low complexity" evidence="1">
    <location>
        <begin position="181"/>
        <end position="195"/>
    </location>
</feature>
<feature type="compositionally biased region" description="Basic and acidic residues" evidence="1">
    <location>
        <begin position="229"/>
        <end position="247"/>
    </location>
</feature>
<feature type="compositionally biased region" description="Low complexity" evidence="1">
    <location>
        <begin position="252"/>
        <end position="268"/>
    </location>
</feature>
<feature type="region of interest" description="Disordered" evidence="1">
    <location>
        <begin position="100"/>
        <end position="271"/>
    </location>
</feature>